<keyword evidence="2" id="KW-0808">Transferase</keyword>
<evidence type="ECO:0000259" key="1">
    <source>
        <dbReference type="PROSITE" id="PS51671"/>
    </source>
</evidence>
<feature type="domain" description="ACT" evidence="1">
    <location>
        <begin position="131"/>
        <end position="203"/>
    </location>
</feature>
<organism evidence="2">
    <name type="scientific">uncultured Sphingomonadaceae bacterium</name>
    <dbReference type="NCBI Taxonomy" id="169976"/>
    <lineage>
        <taxon>Bacteria</taxon>
        <taxon>Pseudomonadati</taxon>
        <taxon>Pseudomonadota</taxon>
        <taxon>Alphaproteobacteria</taxon>
        <taxon>Sphingomonadales</taxon>
        <taxon>Sphingomonadaceae</taxon>
        <taxon>environmental samples</taxon>
    </lineage>
</organism>
<keyword evidence="2" id="KW-0378">Hydrolase</keyword>
<gene>
    <name evidence="2" type="ORF">AVDCRST_MAG91-2252</name>
</gene>
<accession>A0A6J4TFD8</accession>
<dbReference type="AlphaFoldDB" id="A0A6J4TFD8"/>
<dbReference type="GO" id="GO:0008893">
    <property type="term" value="F:guanosine-3',5'-bis(diphosphate) 3'-diphosphatase activity"/>
    <property type="evidence" value="ECO:0007669"/>
    <property type="project" value="UniProtKB-EC"/>
</dbReference>
<proteinExistence type="predicted"/>
<dbReference type="InterPro" id="IPR002912">
    <property type="entry name" value="ACT_dom"/>
</dbReference>
<dbReference type="Pfam" id="PF13291">
    <property type="entry name" value="ACT_4"/>
    <property type="match status" value="1"/>
</dbReference>
<dbReference type="PROSITE" id="PS51671">
    <property type="entry name" value="ACT"/>
    <property type="match status" value="1"/>
</dbReference>
<protein>
    <submittedName>
        <fullName evidence="2">Guanosine-3',5'-bis(Diphosphate) 3'-pyrophosphohydrolase / GTP pyrophosphokinase, (P)ppGpp synthetase II</fullName>
        <ecNumber evidence="2">2.7.6.5</ecNumber>
        <ecNumber evidence="2">3.1.7.2</ecNumber>
    </submittedName>
</protein>
<dbReference type="GO" id="GO:0016301">
    <property type="term" value="F:kinase activity"/>
    <property type="evidence" value="ECO:0007669"/>
    <property type="project" value="UniProtKB-KW"/>
</dbReference>
<name>A0A6J4TFD8_9SPHN</name>
<dbReference type="EMBL" id="CADCVX010000412">
    <property type="protein sequence ID" value="CAA9521884.1"/>
    <property type="molecule type" value="Genomic_DNA"/>
</dbReference>
<keyword evidence="2" id="KW-0418">Kinase</keyword>
<dbReference type="Pfam" id="PF19296">
    <property type="entry name" value="RelA_AH_RIS"/>
    <property type="match status" value="1"/>
</dbReference>
<dbReference type="EC" id="2.7.6.5" evidence="2"/>
<reference evidence="2" key="1">
    <citation type="submission" date="2020-02" db="EMBL/GenBank/DDBJ databases">
        <authorList>
            <person name="Meier V. D."/>
        </authorList>
    </citation>
    <scope>NUCLEOTIDE SEQUENCE</scope>
    <source>
        <strain evidence="2">AVDCRST_MAG91</strain>
    </source>
</reference>
<sequence length="203" mass="21693">RLPAPLGWEAIAEALKRLHLHDDDSLMEAIALKRVDDVQVMEALLPGSTSRPGVKPPPQRQAISIKGLTPGVAFDLATCCHPIPGDRIVGLRREGTGIEVHTIGCDNLADGVDADWVDLAWGDESDGGTARLCIVMKNEPGALASVTGILGNHGANIVSLDQKGRDGSFHTFHLDVEVHDVQHLMRILAALRASDVVSTAERL</sequence>
<dbReference type="CDD" id="cd04876">
    <property type="entry name" value="ACT_RelA-SpoT"/>
    <property type="match status" value="1"/>
</dbReference>
<dbReference type="Gene3D" id="3.30.70.260">
    <property type="match status" value="1"/>
</dbReference>
<evidence type="ECO:0000313" key="2">
    <source>
        <dbReference type="EMBL" id="CAA9521884.1"/>
    </source>
</evidence>
<dbReference type="EC" id="3.1.7.2" evidence="2"/>
<dbReference type="InterPro" id="IPR045865">
    <property type="entry name" value="ACT-like_dom_sf"/>
</dbReference>
<feature type="non-terminal residue" evidence="2">
    <location>
        <position position="1"/>
    </location>
</feature>
<dbReference type="SUPFAM" id="SSF55021">
    <property type="entry name" value="ACT-like"/>
    <property type="match status" value="1"/>
</dbReference>
<dbReference type="GO" id="GO:0008728">
    <property type="term" value="F:GTP diphosphokinase activity"/>
    <property type="evidence" value="ECO:0007669"/>
    <property type="project" value="UniProtKB-EC"/>
</dbReference>
<dbReference type="InterPro" id="IPR045600">
    <property type="entry name" value="RelA/SpoT_AH_RIS"/>
</dbReference>